<accession>A0ACC5R7W7</accession>
<evidence type="ECO:0000313" key="1">
    <source>
        <dbReference type="EMBL" id="MBK1868754.1"/>
    </source>
</evidence>
<organism evidence="1 2">
    <name type="scientific">Taklimakanibacter albus</name>
    <dbReference type="NCBI Taxonomy" id="2800327"/>
    <lineage>
        <taxon>Bacteria</taxon>
        <taxon>Pseudomonadati</taxon>
        <taxon>Pseudomonadota</taxon>
        <taxon>Alphaproteobacteria</taxon>
        <taxon>Hyphomicrobiales</taxon>
        <taxon>Aestuariivirgaceae</taxon>
        <taxon>Taklimakanibacter</taxon>
    </lineage>
</organism>
<keyword evidence="2" id="KW-1185">Reference proteome</keyword>
<proteinExistence type="predicted"/>
<dbReference type="Proteomes" id="UP000616151">
    <property type="component" value="Unassembled WGS sequence"/>
</dbReference>
<gene>
    <name evidence="1" type="ORF">JHL16_20525</name>
</gene>
<dbReference type="EMBL" id="JAENHL010000007">
    <property type="protein sequence ID" value="MBK1868754.1"/>
    <property type="molecule type" value="Genomic_DNA"/>
</dbReference>
<sequence length="564" mass="62077">MTAPDSAVRYRPALRITLRQLRLATGLVLFAFAATHFLNHAVGLVSIDTMEEVRSWRIAVTRSVPGTAILLTSFLVHFVLGIVVFIRRRSLKISTHEWVQLGFGLLIPLLLIRHVTATRGAHIYAGVDDNYFYALWAMWPAEAWRQASLMTLVWVHGLIGLHHWLEFKPWYRRLKWLWVVLATLIPTLGFAGFTSAGRAIRYETDFQPPMSQEQFDFLHGLLDYEFYGYLGLLALIVAARLGLGLLDRYRHTIAITYTGGQRVSARRGLSILEISRLNNIPHASVCGGRARCSTCRIRVIEGPADQPPADANEQKVLKRVGAPANVRLACQFRPETDLTITTLLPAVTADTVNGLVDKYFWGVEQEVTVMFCDLRGFTRLSQQRLSYDVVFLLNQYLGRMSEVIIDTGGYVDKFMGDGIMAIFGMDKSGKAGAREALGAVRAMGGVLDALNQSLHDEMRGMLEMGIGLHSGTAILGRIGAAGKGSAALGVTALGDTVNTASRLEGACKELNMQAIISRAVLDKAEAEFAGLETQSIEIRGRAGALDVIMVKRATQLPALESPKP</sequence>
<protein>
    <submittedName>
        <fullName evidence="1">Adenylate/guanylate cyclase domain-containing protein</fullName>
    </submittedName>
</protein>
<name>A0ACC5R7W7_9HYPH</name>
<reference evidence="1" key="1">
    <citation type="submission" date="2021-01" db="EMBL/GenBank/DDBJ databases">
        <authorList>
            <person name="Sun Q."/>
        </authorList>
    </citation>
    <scope>NUCLEOTIDE SEQUENCE</scope>
    <source>
        <strain evidence="1">YIM B02566</strain>
    </source>
</reference>
<comment type="caution">
    <text evidence="1">The sequence shown here is derived from an EMBL/GenBank/DDBJ whole genome shotgun (WGS) entry which is preliminary data.</text>
</comment>
<evidence type="ECO:0000313" key="2">
    <source>
        <dbReference type="Proteomes" id="UP000616151"/>
    </source>
</evidence>